<comment type="function">
    <text evidence="1">Required for respiratory activity and maintenance and expression of the mitochondrial genome.</text>
</comment>
<dbReference type="PANTHER" id="PTHR13475">
    <property type="entry name" value="NEUGRIN"/>
    <property type="match status" value="1"/>
</dbReference>
<evidence type="ECO:0000313" key="6">
    <source>
        <dbReference type="Proteomes" id="UP000188320"/>
    </source>
</evidence>
<organism evidence="5 6">
    <name type="scientific">Zancudomyces culisetae</name>
    <name type="common">Gut fungus</name>
    <name type="synonym">Smittium culisetae</name>
    <dbReference type="NCBI Taxonomy" id="1213189"/>
    <lineage>
        <taxon>Eukaryota</taxon>
        <taxon>Fungi</taxon>
        <taxon>Fungi incertae sedis</taxon>
        <taxon>Zoopagomycota</taxon>
        <taxon>Kickxellomycotina</taxon>
        <taxon>Harpellomycetes</taxon>
        <taxon>Harpellales</taxon>
        <taxon>Legeriomycetaceae</taxon>
        <taxon>Zancudomyces</taxon>
    </lineage>
</organism>
<feature type="compositionally biased region" description="Polar residues" evidence="4">
    <location>
        <begin position="256"/>
        <end position="269"/>
    </location>
</feature>
<protein>
    <recommendedName>
        <fullName evidence="3">Required for respiratory growth protein 9, mitochondrial</fullName>
    </recommendedName>
</protein>
<evidence type="ECO:0000256" key="4">
    <source>
        <dbReference type="SAM" id="MobiDB-lite"/>
    </source>
</evidence>
<feature type="region of interest" description="Disordered" evidence="4">
    <location>
        <begin position="243"/>
        <end position="269"/>
    </location>
</feature>
<comment type="caution">
    <text evidence="5">The sequence shown here is derived from an EMBL/GenBank/DDBJ whole genome shotgun (WGS) entry which is preliminary data.</text>
</comment>
<dbReference type="InterPro" id="IPR010487">
    <property type="entry name" value="NGRN/Rrg9"/>
</dbReference>
<reference evidence="6" key="1">
    <citation type="submission" date="2017-01" db="EMBL/GenBank/DDBJ databases">
        <authorList>
            <person name="Wang Y."/>
            <person name="White M."/>
            <person name="Kvist S."/>
            <person name="Moncalvo J.-M."/>
        </authorList>
    </citation>
    <scope>NUCLEOTIDE SEQUENCE [LARGE SCALE GENOMIC DNA]</scope>
    <source>
        <strain evidence="6">COL-18-3</strain>
    </source>
</reference>
<feature type="region of interest" description="Disordered" evidence="4">
    <location>
        <begin position="124"/>
        <end position="174"/>
    </location>
</feature>
<dbReference type="GO" id="GO:0005634">
    <property type="term" value="C:nucleus"/>
    <property type="evidence" value="ECO:0007669"/>
    <property type="project" value="TreeGrafter"/>
</dbReference>
<name>A0A1R1PGF9_ZANCU</name>
<dbReference type="EMBL" id="LSSK01001317">
    <property type="protein sequence ID" value="OMH80064.1"/>
    <property type="molecule type" value="Genomic_DNA"/>
</dbReference>
<dbReference type="Pfam" id="PF06413">
    <property type="entry name" value="Neugrin"/>
    <property type="match status" value="1"/>
</dbReference>
<dbReference type="AlphaFoldDB" id="A0A1R1PGF9"/>
<sequence length="269" mass="31326">MNKRVLIRLNLKLHNEGAALKCSFKARFQDGYNSFSRIGCFNIQTRSYSDQNRNDSESNGLKISSILNRMTSKYKSNSTNTHKGTDNEGIEKRTKFGHSFSSNKQFASYNLQDRNKWFTKIDSSKNATTTRERVPRIKNNRASMSERKAGKKQDTLDSTSELEESADKDVSEQSVGWRTRRDEWKRLGNGHWNPKKKVSRETMEKMRMLHNQYPDVFDIKRLSTDYRISFEAVRRILRSKFTPTDKRAQKQELNRKGNNVTSEESIGDS</sequence>
<gene>
    <name evidence="5" type="ORF">AX774_g6506</name>
</gene>
<evidence type="ECO:0000313" key="5">
    <source>
        <dbReference type="EMBL" id="OMH80064.1"/>
    </source>
</evidence>
<evidence type="ECO:0000256" key="1">
    <source>
        <dbReference type="ARBA" id="ARBA00003548"/>
    </source>
</evidence>
<dbReference type="OrthoDB" id="5578174at2759"/>
<evidence type="ECO:0000256" key="2">
    <source>
        <dbReference type="ARBA" id="ARBA00010895"/>
    </source>
</evidence>
<dbReference type="PANTHER" id="PTHR13475:SF3">
    <property type="entry name" value="NEUGRIN"/>
    <property type="match status" value="1"/>
</dbReference>
<feature type="compositionally biased region" description="Basic and acidic residues" evidence="4">
    <location>
        <begin position="243"/>
        <end position="255"/>
    </location>
</feature>
<accession>A0A1R1PGF9</accession>
<proteinExistence type="inferred from homology"/>
<feature type="compositionally biased region" description="Basic and acidic residues" evidence="4">
    <location>
        <begin position="144"/>
        <end position="155"/>
    </location>
</feature>
<comment type="similarity">
    <text evidence="2">Belongs to the RRG9 family.</text>
</comment>
<dbReference type="Proteomes" id="UP000188320">
    <property type="component" value="Unassembled WGS sequence"/>
</dbReference>
<evidence type="ECO:0000256" key="3">
    <source>
        <dbReference type="ARBA" id="ARBA00013566"/>
    </source>
</evidence>
<keyword evidence="6" id="KW-1185">Reference proteome</keyword>